<proteinExistence type="predicted"/>
<reference evidence="1" key="1">
    <citation type="submission" date="2010-02" db="EMBL/GenBank/DDBJ databases">
        <title>Sequencing and annotation of the Blastocystis hominis genome.</title>
        <authorList>
            <person name="Wincker P."/>
        </authorList>
    </citation>
    <scope>NUCLEOTIDE SEQUENCE</scope>
    <source>
        <strain evidence="1">Singapore isolate B</strain>
    </source>
</reference>
<accession>D8M412</accession>
<dbReference type="InterPro" id="IPR022830">
    <property type="entry name" value="Indigdn_synthA-like"/>
</dbReference>
<dbReference type="EMBL" id="FN668651">
    <property type="protein sequence ID" value="CBK22801.2"/>
    <property type="molecule type" value="Genomic_DNA"/>
</dbReference>
<dbReference type="RefSeq" id="XP_012896849.1">
    <property type="nucleotide sequence ID" value="XM_013041395.1"/>
</dbReference>
<gene>
    <name evidence="1" type="ORF">GSBLH_T00007090001</name>
</gene>
<dbReference type="GO" id="GO:0004730">
    <property type="term" value="F:pseudouridylate synthase activity"/>
    <property type="evidence" value="ECO:0007669"/>
    <property type="project" value="InterPro"/>
</dbReference>
<dbReference type="SUPFAM" id="SSF110581">
    <property type="entry name" value="Indigoidine synthase A-like"/>
    <property type="match status" value="1"/>
</dbReference>
<dbReference type="InParanoid" id="D8M412"/>
<evidence type="ECO:0000313" key="1">
    <source>
        <dbReference type="EMBL" id="CBK22801.2"/>
    </source>
</evidence>
<sequence>MQSQIDIAKRMNVVAVPAALICGKVKIGLSAQDLNFLQKYTGKLVECNINNIDSLMQSGATGYFTTSLISYVGSLLNSPVTVSGFIQGLDKLVPTTSVDIESLRKYHPTNVNCGFDLPTDIYTTVPYMASNSISIVTPGFQYIPIVYNQLFKMKSDVTTYSSTELSALLIRNEQMQFPLSYTVSVHSKDTTRSARIEKLLPAVYFECQRKNIPFHEQSRFLHNVPSRFGCLL</sequence>
<organism evidence="1">
    <name type="scientific">Blastocystis hominis</name>
    <dbReference type="NCBI Taxonomy" id="12968"/>
    <lineage>
        <taxon>Eukaryota</taxon>
        <taxon>Sar</taxon>
        <taxon>Stramenopiles</taxon>
        <taxon>Bigyra</taxon>
        <taxon>Opalozoa</taxon>
        <taxon>Opalinata</taxon>
        <taxon>Blastocystidae</taxon>
        <taxon>Blastocystis</taxon>
    </lineage>
</organism>
<dbReference type="Pfam" id="PF04227">
    <property type="entry name" value="Indigoidine_A"/>
    <property type="match status" value="1"/>
</dbReference>
<dbReference type="Gene3D" id="3.40.1790.10">
    <property type="entry name" value="Indigoidine synthase domain"/>
    <property type="match status" value="1"/>
</dbReference>
<dbReference type="OrthoDB" id="198885at2759"/>
<dbReference type="Proteomes" id="UP000008312">
    <property type="component" value="Unassembled WGS sequence"/>
</dbReference>
<keyword evidence="2" id="KW-1185">Reference proteome</keyword>
<protein>
    <submittedName>
        <fullName evidence="1">Uncharacterized protein</fullName>
    </submittedName>
</protein>
<dbReference type="AlphaFoldDB" id="D8M412"/>
<dbReference type="GeneID" id="24923214"/>
<dbReference type="InterPro" id="IPR007342">
    <property type="entry name" value="PsuG"/>
</dbReference>
<evidence type="ECO:0000313" key="2">
    <source>
        <dbReference type="Proteomes" id="UP000008312"/>
    </source>
</evidence>
<name>D8M412_BLAHO</name>